<evidence type="ECO:0000256" key="1">
    <source>
        <dbReference type="SAM" id="MobiDB-lite"/>
    </source>
</evidence>
<organism evidence="4 6">
    <name type="scientific">Albula glossodonta</name>
    <name type="common">roundjaw bonefish</name>
    <dbReference type="NCBI Taxonomy" id="121402"/>
    <lineage>
        <taxon>Eukaryota</taxon>
        <taxon>Metazoa</taxon>
        <taxon>Chordata</taxon>
        <taxon>Craniata</taxon>
        <taxon>Vertebrata</taxon>
        <taxon>Euteleostomi</taxon>
        <taxon>Actinopterygii</taxon>
        <taxon>Neopterygii</taxon>
        <taxon>Teleostei</taxon>
        <taxon>Albuliformes</taxon>
        <taxon>Albulidae</taxon>
        <taxon>Albula</taxon>
    </lineage>
</organism>
<proteinExistence type="predicted"/>
<evidence type="ECO:0000313" key="4">
    <source>
        <dbReference type="EMBL" id="KAG9329858.1"/>
    </source>
</evidence>
<protein>
    <submittedName>
        <fullName evidence="4">Uncharacterized protein</fullName>
    </submittedName>
</protein>
<keyword evidence="2" id="KW-0472">Membrane</keyword>
<dbReference type="AlphaFoldDB" id="A0A8T2MW06"/>
<name>A0A8T2MW06_9TELE</name>
<dbReference type="EMBL" id="JAFBMS010002980">
    <property type="protein sequence ID" value="KAG9327925.1"/>
    <property type="molecule type" value="Genomic_DNA"/>
</dbReference>
<evidence type="ECO:0000313" key="6">
    <source>
        <dbReference type="Proteomes" id="UP000824540"/>
    </source>
</evidence>
<evidence type="ECO:0000256" key="2">
    <source>
        <dbReference type="SAM" id="Phobius"/>
    </source>
</evidence>
<keyword evidence="2" id="KW-1133">Transmembrane helix</keyword>
<evidence type="ECO:0000313" key="5">
    <source>
        <dbReference type="EMBL" id="KAG9331901.1"/>
    </source>
</evidence>
<keyword evidence="6" id="KW-1185">Reference proteome</keyword>
<gene>
    <name evidence="5" type="ORF">JZ751_016610</name>
    <name evidence="3" type="ORF">JZ751_017270</name>
    <name evidence="4" type="ORF">JZ751_028849</name>
</gene>
<dbReference type="EMBL" id="JAFBMS010000885">
    <property type="protein sequence ID" value="KAG9329858.1"/>
    <property type="molecule type" value="Genomic_DNA"/>
</dbReference>
<dbReference type="Proteomes" id="UP000824540">
    <property type="component" value="Unassembled WGS sequence"/>
</dbReference>
<sequence length="119" mass="13039">MAKFPAVLSCVTENKDSFGITSCAVHAALMGCGLMGMICAVITVTVKARRDPASTCLDTRNRKGSRETCLENRAKRGRKRRSREREKKGKQRDLPGDQSREGKKEEEQGEGAKGGAERP</sequence>
<feature type="non-terminal residue" evidence="4">
    <location>
        <position position="119"/>
    </location>
</feature>
<evidence type="ECO:0000313" key="3">
    <source>
        <dbReference type="EMBL" id="KAG9327925.1"/>
    </source>
</evidence>
<keyword evidence="2" id="KW-0812">Transmembrane</keyword>
<dbReference type="PROSITE" id="PS51257">
    <property type="entry name" value="PROKAR_LIPOPROTEIN"/>
    <property type="match status" value="1"/>
</dbReference>
<feature type="compositionally biased region" description="Basic and acidic residues" evidence="1">
    <location>
        <begin position="59"/>
        <end position="74"/>
    </location>
</feature>
<dbReference type="EMBL" id="JAFBMS010000277">
    <property type="protein sequence ID" value="KAG9331901.1"/>
    <property type="molecule type" value="Genomic_DNA"/>
</dbReference>
<feature type="compositionally biased region" description="Basic and acidic residues" evidence="1">
    <location>
        <begin position="83"/>
        <end position="106"/>
    </location>
</feature>
<accession>A0A8T2MW06</accession>
<reference evidence="4" key="1">
    <citation type="thesis" date="2021" institute="BYU ScholarsArchive" country="Provo, UT, USA">
        <title>Applications of and Algorithms for Genome Assembly and Genomic Analyses with an Emphasis on Marine Teleosts.</title>
        <authorList>
            <person name="Pickett B.D."/>
        </authorList>
    </citation>
    <scope>NUCLEOTIDE SEQUENCE</scope>
    <source>
        <strain evidence="4">HI-2016</strain>
    </source>
</reference>
<feature type="transmembrane region" description="Helical" evidence="2">
    <location>
        <begin position="24"/>
        <end position="46"/>
    </location>
</feature>
<feature type="region of interest" description="Disordered" evidence="1">
    <location>
        <begin position="52"/>
        <end position="119"/>
    </location>
</feature>
<dbReference type="OrthoDB" id="8961922at2759"/>
<comment type="caution">
    <text evidence="4">The sequence shown here is derived from an EMBL/GenBank/DDBJ whole genome shotgun (WGS) entry which is preliminary data.</text>
</comment>